<sequence length="112" mass="13200">MPCEAANYIKKYPPEGKNVFSSYEWSGFTAWQLPRYKYFVDGRMPAWLVPSPYTTHLEIMRAQGNFLEKLSDYNTDWLLIPASSPLDSYLSKNQTVWKEKYRDKVSVIYTKL</sequence>
<comment type="caution">
    <text evidence="1">The sequence shown here is derived from an EMBL/GenBank/DDBJ whole genome shotgun (WGS) entry which is preliminary data.</text>
</comment>
<accession>A0A1G1VDS7</accession>
<name>A0A1G1VDS7_9BACT</name>
<evidence type="ECO:0000313" key="2">
    <source>
        <dbReference type="Proteomes" id="UP000177685"/>
    </source>
</evidence>
<gene>
    <name evidence="1" type="ORF">A3A58_00400</name>
</gene>
<dbReference type="Proteomes" id="UP000177685">
    <property type="component" value="Unassembled WGS sequence"/>
</dbReference>
<reference evidence="1 2" key="1">
    <citation type="journal article" date="2016" name="Nat. Commun.">
        <title>Thousands of microbial genomes shed light on interconnected biogeochemical processes in an aquifer system.</title>
        <authorList>
            <person name="Anantharaman K."/>
            <person name="Brown C.T."/>
            <person name="Hug L.A."/>
            <person name="Sharon I."/>
            <person name="Castelle C.J."/>
            <person name="Probst A.J."/>
            <person name="Thomas B.C."/>
            <person name="Singh A."/>
            <person name="Wilkins M.J."/>
            <person name="Karaoz U."/>
            <person name="Brodie E.L."/>
            <person name="Williams K.H."/>
            <person name="Hubbard S.S."/>
            <person name="Banfield J.F."/>
        </authorList>
    </citation>
    <scope>NUCLEOTIDE SEQUENCE [LARGE SCALE GENOMIC DNA]</scope>
</reference>
<dbReference type="AlphaFoldDB" id="A0A1G1VDS7"/>
<protein>
    <submittedName>
        <fullName evidence="1">Uncharacterized protein</fullName>
    </submittedName>
</protein>
<organism evidence="1 2">
    <name type="scientific">Candidatus Blackburnbacteria bacterium RIFCSPLOWO2_01_FULL_41_27</name>
    <dbReference type="NCBI Taxonomy" id="1797520"/>
    <lineage>
        <taxon>Bacteria</taxon>
        <taxon>Candidatus Blackburniibacteriota</taxon>
    </lineage>
</organism>
<proteinExistence type="predicted"/>
<evidence type="ECO:0000313" key="1">
    <source>
        <dbReference type="EMBL" id="OGY13519.1"/>
    </source>
</evidence>
<dbReference type="EMBL" id="MHCD01000032">
    <property type="protein sequence ID" value="OGY13519.1"/>
    <property type="molecule type" value="Genomic_DNA"/>
</dbReference>